<dbReference type="SMART" id="SM01382">
    <property type="entry name" value="Ribosomal_L2_C"/>
    <property type="match status" value="1"/>
</dbReference>
<evidence type="ECO:0000256" key="4">
    <source>
        <dbReference type="ARBA" id="ARBA00023128"/>
    </source>
</evidence>
<dbReference type="Gene3D" id="2.40.50.140">
    <property type="entry name" value="Nucleic acid-binding proteins"/>
    <property type="match status" value="1"/>
</dbReference>
<dbReference type="InterPro" id="IPR014726">
    <property type="entry name" value="Ribosomal_uL2_dom3"/>
</dbReference>
<feature type="compositionally biased region" description="Low complexity" evidence="8">
    <location>
        <begin position="33"/>
        <end position="55"/>
    </location>
</feature>
<comment type="subcellular location">
    <subcellularLocation>
        <location evidence="1">Mitochondrion</location>
    </subcellularLocation>
</comment>
<keyword evidence="12" id="KW-1185">Reference proteome</keyword>
<feature type="region of interest" description="Disordered" evidence="8">
    <location>
        <begin position="370"/>
        <end position="433"/>
    </location>
</feature>
<dbReference type="InterPro" id="IPR012340">
    <property type="entry name" value="NA-bd_OB-fold"/>
</dbReference>
<evidence type="ECO:0000259" key="10">
    <source>
        <dbReference type="SMART" id="SM01383"/>
    </source>
</evidence>
<feature type="region of interest" description="Disordered" evidence="8">
    <location>
        <begin position="33"/>
        <end position="58"/>
    </location>
</feature>
<dbReference type="FunFam" id="2.40.50.140:FF:000128">
    <property type="entry name" value="50S ribosomal protein L2"/>
    <property type="match status" value="1"/>
</dbReference>
<dbReference type="InterPro" id="IPR022666">
    <property type="entry name" value="Ribosomal_uL2_RNA-bd_dom"/>
</dbReference>
<evidence type="ECO:0000256" key="8">
    <source>
        <dbReference type="SAM" id="MobiDB-lite"/>
    </source>
</evidence>
<comment type="function">
    <text evidence="6">Component of the mitochondrial ribosome (mitoribosome), a dedicated translation machinery responsible for the synthesis of mitochondrial genome-encoded proteins, including at least some of the essential transmembrane subunits of the mitochondrial respiratory chain. The mitoribosomes are attached to the mitochondrial inner membrane and translation products are cotranslationally integrated into the membrane.</text>
</comment>
<dbReference type="AlphaFoldDB" id="A0A238F131"/>
<comment type="similarity">
    <text evidence="2">Belongs to the universal ribosomal protein uL2 family.</text>
</comment>
<dbReference type="Proteomes" id="UP000198372">
    <property type="component" value="Unassembled WGS sequence"/>
</dbReference>
<dbReference type="InterPro" id="IPR005880">
    <property type="entry name" value="Ribosomal_uL2_bac/org-type"/>
</dbReference>
<keyword evidence="4" id="KW-0496">Mitochondrion</keyword>
<feature type="domain" description="Large ribosomal subunit protein uL2 RNA-binding" evidence="10">
    <location>
        <begin position="112"/>
        <end position="188"/>
    </location>
</feature>
<dbReference type="InterPro" id="IPR002171">
    <property type="entry name" value="Ribosomal_uL2"/>
</dbReference>
<dbReference type="GO" id="GO:0016740">
    <property type="term" value="F:transferase activity"/>
    <property type="evidence" value="ECO:0007669"/>
    <property type="project" value="InterPro"/>
</dbReference>
<evidence type="ECO:0000259" key="9">
    <source>
        <dbReference type="SMART" id="SM01382"/>
    </source>
</evidence>
<keyword evidence="3" id="KW-0689">Ribosomal protein</keyword>
<protein>
    <recommendedName>
        <fullName evidence="7">Large ribosomal subunit protein uL2m</fullName>
    </recommendedName>
</protein>
<evidence type="ECO:0000256" key="3">
    <source>
        <dbReference type="ARBA" id="ARBA00022980"/>
    </source>
</evidence>
<dbReference type="SUPFAM" id="SSF50104">
    <property type="entry name" value="Translation proteins SH3-like domain"/>
    <property type="match status" value="1"/>
</dbReference>
<dbReference type="OrthoDB" id="268576at2759"/>
<dbReference type="Gene3D" id="4.10.950.10">
    <property type="entry name" value="Ribosomal protein L2, domain 3"/>
    <property type="match status" value="1"/>
</dbReference>
<feature type="compositionally biased region" description="Basic residues" evidence="8">
    <location>
        <begin position="423"/>
        <end position="433"/>
    </location>
</feature>
<dbReference type="PROSITE" id="PS00467">
    <property type="entry name" value="RIBOSOMAL_L2"/>
    <property type="match status" value="1"/>
</dbReference>
<dbReference type="GO" id="GO:0005762">
    <property type="term" value="C:mitochondrial large ribosomal subunit"/>
    <property type="evidence" value="ECO:0007669"/>
    <property type="project" value="TreeGrafter"/>
</dbReference>
<dbReference type="SMART" id="SM01383">
    <property type="entry name" value="Ribosomal_L2"/>
    <property type="match status" value="1"/>
</dbReference>
<evidence type="ECO:0000256" key="5">
    <source>
        <dbReference type="ARBA" id="ARBA00023274"/>
    </source>
</evidence>
<dbReference type="InterPro" id="IPR008991">
    <property type="entry name" value="Translation_prot_SH3-like_sf"/>
</dbReference>
<evidence type="ECO:0000313" key="12">
    <source>
        <dbReference type="Proteomes" id="UP000198372"/>
    </source>
</evidence>
<dbReference type="InterPro" id="IPR022671">
    <property type="entry name" value="Ribosomal_uL2_CS"/>
</dbReference>
<dbReference type="FunFam" id="2.30.30.30:FF:000001">
    <property type="entry name" value="50S ribosomal protein L2"/>
    <property type="match status" value="1"/>
</dbReference>
<reference evidence="12" key="1">
    <citation type="submission" date="2016-09" db="EMBL/GenBank/DDBJ databases">
        <authorList>
            <person name="Jeantristanb JTB J.-T."/>
            <person name="Ricardo R."/>
        </authorList>
    </citation>
    <scope>NUCLEOTIDE SEQUENCE [LARGE SCALE GENOMIC DNA]</scope>
</reference>
<dbReference type="NCBIfam" id="TIGR01171">
    <property type="entry name" value="rplB_bact"/>
    <property type="match status" value="1"/>
</dbReference>
<feature type="domain" description="Large ribosomal subunit protein uL2 C-terminal" evidence="9">
    <location>
        <begin position="270"/>
        <end position="401"/>
    </location>
</feature>
<sequence length="433" mass="45754">MATALSRRALSQRIALASTSSAPLSSSSVAAASGITRASFSTSKPSAAPSPSSESARPRRQLIFTKKSGQSNFKTFLPISPGLRHLRQPISEHLHKGGPHRPLTVAKRATGGRNDSGRITTRARGGGHKRRIRLLDFRRIEQGEQDVVRIEYDPGRSAHIALLQHRETKYLSYILAPATLRAGDVVQSFRFGIPDSFMIASTAAPTASAPSTPVVDPGAPQTVLPPSAALSLPGVRPAPGARAAPTPSASSRPLASLAQIDLGVLRSVAIRPGNCLPIRLIPVGTVIHAITLAPNGAAVLARSAGSSARIISAQSASGKHAQIRLSSGEVRLVGLECFASIGTVSNPDHQHRNLGKAGRKRWLGFRPQSRGVAMNATDHPHGGGRGKSKGNNHPMTYNAKGAKGQRTRAPTSKNGNKFVVKERPKRSEKRRSG</sequence>
<dbReference type="PANTHER" id="PTHR13691:SF5">
    <property type="entry name" value="LARGE RIBOSOMAL SUBUNIT PROTEIN UL2M"/>
    <property type="match status" value="1"/>
</dbReference>
<keyword evidence="5" id="KW-0687">Ribonucleoprotein</keyword>
<dbReference type="Pfam" id="PF00181">
    <property type="entry name" value="Ribosomal_L2_N"/>
    <property type="match status" value="1"/>
</dbReference>
<feature type="region of interest" description="Disordered" evidence="8">
    <location>
        <begin position="93"/>
        <end position="127"/>
    </location>
</feature>
<dbReference type="SUPFAM" id="SSF50249">
    <property type="entry name" value="Nucleic acid-binding proteins"/>
    <property type="match status" value="1"/>
</dbReference>
<gene>
    <name evidence="11" type="ORF">BQ2448_5493</name>
</gene>
<accession>A0A238F131</accession>
<evidence type="ECO:0000256" key="1">
    <source>
        <dbReference type="ARBA" id="ARBA00004173"/>
    </source>
</evidence>
<dbReference type="STRING" id="269621.A0A238F131"/>
<dbReference type="EMBL" id="FMSP01000002">
    <property type="protein sequence ID" value="SCV67882.1"/>
    <property type="molecule type" value="Genomic_DNA"/>
</dbReference>
<dbReference type="FunFam" id="4.10.950.10:FF:000001">
    <property type="entry name" value="50S ribosomal protein L2"/>
    <property type="match status" value="1"/>
</dbReference>
<evidence type="ECO:0000256" key="2">
    <source>
        <dbReference type="ARBA" id="ARBA00005636"/>
    </source>
</evidence>
<dbReference type="InterPro" id="IPR014722">
    <property type="entry name" value="Rib_uL2_dom2"/>
</dbReference>
<dbReference type="GO" id="GO:0032543">
    <property type="term" value="P:mitochondrial translation"/>
    <property type="evidence" value="ECO:0007669"/>
    <property type="project" value="TreeGrafter"/>
</dbReference>
<dbReference type="GO" id="GO:0003735">
    <property type="term" value="F:structural constituent of ribosome"/>
    <property type="evidence" value="ECO:0007669"/>
    <property type="project" value="InterPro"/>
</dbReference>
<proteinExistence type="inferred from homology"/>
<dbReference type="InterPro" id="IPR022669">
    <property type="entry name" value="Ribosomal_uL2_C"/>
</dbReference>
<dbReference type="Pfam" id="PF03947">
    <property type="entry name" value="Ribosomal_L2_C"/>
    <property type="match status" value="1"/>
</dbReference>
<evidence type="ECO:0000256" key="6">
    <source>
        <dbReference type="ARBA" id="ARBA00037226"/>
    </source>
</evidence>
<dbReference type="GO" id="GO:0003723">
    <property type="term" value="F:RNA binding"/>
    <property type="evidence" value="ECO:0007669"/>
    <property type="project" value="InterPro"/>
</dbReference>
<evidence type="ECO:0000313" key="11">
    <source>
        <dbReference type="EMBL" id="SCV67882.1"/>
    </source>
</evidence>
<dbReference type="PANTHER" id="PTHR13691">
    <property type="entry name" value="RIBOSOMAL PROTEIN L2"/>
    <property type="match status" value="1"/>
</dbReference>
<dbReference type="Gene3D" id="2.30.30.30">
    <property type="match status" value="1"/>
</dbReference>
<name>A0A238F131_9BASI</name>
<organism evidence="11 12">
    <name type="scientific">Microbotryum intermedium</name>
    <dbReference type="NCBI Taxonomy" id="269621"/>
    <lineage>
        <taxon>Eukaryota</taxon>
        <taxon>Fungi</taxon>
        <taxon>Dikarya</taxon>
        <taxon>Basidiomycota</taxon>
        <taxon>Pucciniomycotina</taxon>
        <taxon>Microbotryomycetes</taxon>
        <taxon>Microbotryales</taxon>
        <taxon>Microbotryaceae</taxon>
        <taxon>Microbotryum</taxon>
    </lineage>
</organism>
<evidence type="ECO:0000256" key="7">
    <source>
        <dbReference type="ARBA" id="ARBA00069872"/>
    </source>
</evidence>